<organism evidence="1 2">
    <name type="scientific">Piscinibacter sakaiensis</name>
    <name type="common">Ideonella sakaiensis</name>
    <dbReference type="NCBI Taxonomy" id="1547922"/>
    <lineage>
        <taxon>Bacteria</taxon>
        <taxon>Pseudomonadati</taxon>
        <taxon>Pseudomonadota</taxon>
        <taxon>Betaproteobacteria</taxon>
        <taxon>Burkholderiales</taxon>
        <taxon>Sphaerotilaceae</taxon>
        <taxon>Piscinibacter</taxon>
    </lineage>
</organism>
<keyword evidence="1" id="KW-0378">Hydrolase</keyword>
<dbReference type="RefSeq" id="WP_054022706.1">
    <property type="nucleotide sequence ID" value="NZ_BBYR01000096.1"/>
</dbReference>
<dbReference type="EMBL" id="BBYR01000096">
    <property type="protein sequence ID" value="GAP38866.1"/>
    <property type="molecule type" value="Genomic_DNA"/>
</dbReference>
<dbReference type="Pfam" id="PF17957">
    <property type="entry name" value="Big_7"/>
    <property type="match status" value="1"/>
</dbReference>
<dbReference type="AlphaFoldDB" id="A0A0K8P8A1"/>
<dbReference type="InterPro" id="IPR013783">
    <property type="entry name" value="Ig-like_fold"/>
</dbReference>
<keyword evidence="2" id="KW-1185">Reference proteome</keyword>
<protein>
    <submittedName>
        <fullName evidence="1">Chitodextrinase</fullName>
        <ecNumber evidence="1">3.2.1.14</ecNumber>
    </submittedName>
</protein>
<dbReference type="Proteomes" id="UP000037660">
    <property type="component" value="Unassembled WGS sequence"/>
</dbReference>
<dbReference type="GO" id="GO:0008843">
    <property type="term" value="F:endochitinase activity"/>
    <property type="evidence" value="ECO:0007669"/>
    <property type="project" value="UniProtKB-EC"/>
</dbReference>
<proteinExistence type="predicted"/>
<sequence length="139" mass="14192">MPARSALPGPRRARLAAAALLLGLAGCGGGIAIGIGIGVDDINRGPPSVSIAASPTRVAPGQAVQLVAAASDENGIDVVAFFRLDNGQPQPLGTLGRPPYELTTTAPNDGRTRMTVFARAIDNLGSVADSQRIDIEIVR</sequence>
<evidence type="ECO:0000313" key="2">
    <source>
        <dbReference type="Proteomes" id="UP000037660"/>
    </source>
</evidence>
<name>A0A0K8P8A1_PISS1</name>
<gene>
    <name evidence="1" type="ORF">ISF6_5525</name>
</gene>
<dbReference type="PROSITE" id="PS51257">
    <property type="entry name" value="PROKAR_LIPOPROTEIN"/>
    <property type="match status" value="1"/>
</dbReference>
<keyword evidence="1" id="KW-0326">Glycosidase</keyword>
<comment type="caution">
    <text evidence="1">The sequence shown here is derived from an EMBL/GenBank/DDBJ whole genome shotgun (WGS) entry which is preliminary data.</text>
</comment>
<reference evidence="2" key="1">
    <citation type="submission" date="2015-07" db="EMBL/GenBank/DDBJ databases">
        <title>Discovery of a poly(ethylene terephthalate assimilation.</title>
        <authorList>
            <person name="Yoshida S."/>
            <person name="Hiraga K."/>
            <person name="Takehana T."/>
            <person name="Taniguchi I."/>
            <person name="Yamaji H."/>
            <person name="Maeda Y."/>
            <person name="Toyohara K."/>
            <person name="Miyamoto K."/>
            <person name="Kimura Y."/>
            <person name="Oda K."/>
        </authorList>
    </citation>
    <scope>NUCLEOTIDE SEQUENCE [LARGE SCALE GENOMIC DNA]</scope>
    <source>
        <strain evidence="2">NBRC 110686 / TISTR 2288 / 201-F6</strain>
    </source>
</reference>
<dbReference type="Gene3D" id="2.60.40.10">
    <property type="entry name" value="Immunoglobulins"/>
    <property type="match status" value="1"/>
</dbReference>
<accession>A0A0K8P8A1</accession>
<evidence type="ECO:0000313" key="1">
    <source>
        <dbReference type="EMBL" id="GAP38866.1"/>
    </source>
</evidence>
<dbReference type="OrthoDB" id="9156392at2"/>
<dbReference type="EC" id="3.2.1.14" evidence="1"/>
<reference evidence="1 2" key="2">
    <citation type="journal article" date="2016" name="Science">
        <title>A bacterium that degrades and assimilates poly(ethylene terephthalate).</title>
        <authorList>
            <person name="Yoshida S."/>
            <person name="Hiraga K."/>
            <person name="Takehana T."/>
            <person name="Taniguchi I."/>
            <person name="Yamaji H."/>
            <person name="Maeda Y."/>
            <person name="Toyohara K."/>
            <person name="Miyamoto K."/>
            <person name="Kimura Y."/>
            <person name="Oda K."/>
        </authorList>
    </citation>
    <scope>NUCLEOTIDE SEQUENCE [LARGE SCALE GENOMIC DNA]</scope>
    <source>
        <strain evidence="2">NBRC 110686 / TISTR 2288 / 201-F6</strain>
    </source>
</reference>